<evidence type="ECO:0000313" key="2">
    <source>
        <dbReference type="EMBL" id="GAQ16175.1"/>
    </source>
</evidence>
<dbReference type="SUPFAM" id="SSF52833">
    <property type="entry name" value="Thioredoxin-like"/>
    <property type="match status" value="1"/>
</dbReference>
<dbReference type="InterPro" id="IPR012341">
    <property type="entry name" value="6hp_glycosidase-like_sf"/>
</dbReference>
<dbReference type="CDD" id="cd02955">
    <property type="entry name" value="SSP411"/>
    <property type="match status" value="1"/>
</dbReference>
<name>A0A0U9H169_9BACI</name>
<dbReference type="InterPro" id="IPR024705">
    <property type="entry name" value="Ssp411"/>
</dbReference>
<dbReference type="EMBL" id="BBXV01000002">
    <property type="protein sequence ID" value="GAQ16175.1"/>
    <property type="molecule type" value="Genomic_DNA"/>
</dbReference>
<proteinExistence type="predicted"/>
<comment type="caution">
    <text evidence="2">The sequence shown here is derived from an EMBL/GenBank/DDBJ whole genome shotgun (WGS) entry which is preliminary data.</text>
</comment>
<dbReference type="PANTHER" id="PTHR42899">
    <property type="entry name" value="SPERMATOGENESIS-ASSOCIATED PROTEIN 20"/>
    <property type="match status" value="1"/>
</dbReference>
<dbReference type="InterPro" id="IPR036249">
    <property type="entry name" value="Thioredoxin-like_sf"/>
</dbReference>
<reference evidence="2 3" key="2">
    <citation type="journal article" date="2016" name="Genome Announc.">
        <title>Draft Genome Sequence of Oceanobacillus picturae Heshi-B3, Isolated from Fermented Rice Bran in a Traditional Japanese Seafood Dish.</title>
        <authorList>
            <person name="Akuzawa S."/>
            <person name="Nagaoka J."/>
            <person name="Kanekatsu M."/>
            <person name="Kanesaki Y."/>
            <person name="Suzuki T."/>
        </authorList>
    </citation>
    <scope>NUCLEOTIDE SEQUENCE [LARGE SCALE GENOMIC DNA]</scope>
    <source>
        <strain evidence="2 3">Heshi-B3</strain>
    </source>
</reference>
<dbReference type="PANTHER" id="PTHR42899:SF1">
    <property type="entry name" value="SPERMATOGENESIS-ASSOCIATED PROTEIN 20"/>
    <property type="match status" value="1"/>
</dbReference>
<dbReference type="InterPro" id="IPR004879">
    <property type="entry name" value="Ssp411-like_TRX"/>
</dbReference>
<gene>
    <name evidence="2" type="ORF">OPHB3_0091</name>
</gene>
<reference evidence="3" key="1">
    <citation type="submission" date="2015-07" db="EMBL/GenBank/DDBJ databases">
        <title>Draft Genome Sequence of Oceanobacillus picturae Heshi-B3 that Was Isolated from Fermented Rice Bran with Aging Salted Mackerel, Which Was Named Heshiko as Traditional Fermented Seafood in Japan.</title>
        <authorList>
            <person name="Akuzawa S."/>
            <person name="Nakagawa J."/>
            <person name="Kanekatsu T."/>
            <person name="Kanesaki Y."/>
            <person name="Suzuki T."/>
        </authorList>
    </citation>
    <scope>NUCLEOTIDE SEQUENCE [LARGE SCALE GENOMIC DNA]</scope>
    <source>
        <strain evidence="3">Heshi-B3</strain>
    </source>
</reference>
<feature type="domain" description="Spermatogenesis-associated protein 20-like TRX" evidence="1">
    <location>
        <begin position="29"/>
        <end position="189"/>
    </location>
</feature>
<organism evidence="2 3">
    <name type="scientific">Oceanobacillus picturae</name>
    <dbReference type="NCBI Taxonomy" id="171693"/>
    <lineage>
        <taxon>Bacteria</taxon>
        <taxon>Bacillati</taxon>
        <taxon>Bacillota</taxon>
        <taxon>Bacilli</taxon>
        <taxon>Bacillales</taxon>
        <taxon>Bacillaceae</taxon>
        <taxon>Oceanobacillus</taxon>
    </lineage>
</organism>
<evidence type="ECO:0000259" key="1">
    <source>
        <dbReference type="Pfam" id="PF03190"/>
    </source>
</evidence>
<dbReference type="Pfam" id="PF03190">
    <property type="entry name" value="Thioredox_DsbH"/>
    <property type="match status" value="1"/>
</dbReference>
<sequence length="707" mass="80446">MELVFCGKVTYNILRKEGDHLMTSDQKPNGLINEKSPYLLQHAYNPVDWLPWGEKAFDKAKREGKPIFLSIGYSTCHWCHVMAHESFEDKQVAELLNKHYVSVKVDREERPDVDSIYMKVCQMMTGHGGWPLTIIMTPDQIPFYAGTYFPKESKYGMPGVIEMLTQLHRKYEDDPAHISEVTESVRAALKRTVMAKSESRLTEKSCQEAFDQLSGQFDLTYGGFGEAPKFPMPHVLTFLHRHYQTNGNNTALDMAKKTLYSMAEGGIYDHIGFGFARYATDETWLVPHFEKMLYDNALLLIAYTEGYLLTKDEHFKNVATEIITFLQREMKGSDGAYYSAIDADSEGVEGKYYVWDNDEIISVLGDDAGSLFADVYSISPQGNFEGKNIPNLIGKDLGIEAAKRGIKPVQLSKQIEESRQKLLEVREKRVYPHVDDKVLTSWNAMVIAALAKASKVFEQDDYLGYAKGAVAFSEEKLMDDDRLMARYRDGETKYKAYIDDYAYLSWAYLELYDATYSLEYLKKARALADNMLALFWDEENGGFFFSGNDSEELIAVDKDIYDGALPSGNSVAAVMLARIGYLTGESRYLDKVDEMYYSFYDDIKRQASAAPFLLQALQLTENPTKEVVIIGAESDLERQRLIRQLNRHFLPHITLLVAEDAERLAQVAPFAANYRQIGNKTTIYICENFACQQPTTDMESALEEILK</sequence>
<dbReference type="GO" id="GO:0005975">
    <property type="term" value="P:carbohydrate metabolic process"/>
    <property type="evidence" value="ECO:0007669"/>
    <property type="project" value="InterPro"/>
</dbReference>
<accession>A0A0U9H169</accession>
<dbReference type="Gene3D" id="3.40.30.10">
    <property type="entry name" value="Glutaredoxin"/>
    <property type="match status" value="1"/>
</dbReference>
<dbReference type="SUPFAM" id="SSF48208">
    <property type="entry name" value="Six-hairpin glycosidases"/>
    <property type="match status" value="1"/>
</dbReference>
<protein>
    <submittedName>
        <fullName evidence="2">Thioredoxin-related protein</fullName>
    </submittedName>
</protein>
<dbReference type="Gene3D" id="1.50.10.10">
    <property type="match status" value="1"/>
</dbReference>
<dbReference type="InterPro" id="IPR008928">
    <property type="entry name" value="6-hairpin_glycosidase_sf"/>
</dbReference>
<evidence type="ECO:0000313" key="3">
    <source>
        <dbReference type="Proteomes" id="UP000052946"/>
    </source>
</evidence>
<dbReference type="Proteomes" id="UP000052946">
    <property type="component" value="Unassembled WGS sequence"/>
</dbReference>
<dbReference type="PIRSF" id="PIRSF006402">
    <property type="entry name" value="UCP006402_thioredoxin"/>
    <property type="match status" value="1"/>
</dbReference>
<dbReference type="AlphaFoldDB" id="A0A0U9H169"/>
<dbReference type="Gene3D" id="1.50.10.20">
    <property type="match status" value="1"/>
</dbReference>